<feature type="domain" description="Transposable element P transposase-like GTP-binding insertion" evidence="2">
    <location>
        <begin position="140"/>
        <end position="255"/>
    </location>
</feature>
<feature type="domain" description="Transposable element P transposase-like RNase H" evidence="1">
    <location>
        <begin position="2"/>
        <end position="112"/>
    </location>
</feature>
<sequence length="348" mass="40504">MTEEERFCTLVFDEMKIKNYLEYSKFLDLIEGYEDLGTKGRSNKLAGQALLFMIRGVYSKWKLPFAYFLPSTSVSHKILSELLIEAINKIFDCGFIVLSMVCDQGTNNVSALLKDLNMTKDKPYIEIRGKKVFSIFDVPHLYKNLRNNFIKNNFIYKENETSFQDLKDTYELDKNSGTSRSLLKITNNHMNPGPFQLMSCKLAMQLFSNSMSATMESCILTKQLKSKTAPHTMEMIKDLNNLLDVLNSNSLFNPNPYKCAISQERPQQLQYLLEARNWIEKLKKKITKKRQDTRPPCFDGLIWTINSIMMIYAQQYELGYTYLLTSRFNSDVIENTFSVFRQRGGYNR</sequence>
<dbReference type="Pfam" id="PF21787">
    <property type="entry name" value="TNP-like_RNaseH_N"/>
    <property type="match status" value="1"/>
</dbReference>
<dbReference type="EMBL" id="GGMR01001503">
    <property type="protein sequence ID" value="MBY14122.1"/>
    <property type="molecule type" value="Transcribed_RNA"/>
</dbReference>
<evidence type="ECO:0000313" key="3">
    <source>
        <dbReference type="EMBL" id="MBY14122.1"/>
    </source>
</evidence>
<name>A0A2S2NAX4_SCHGA</name>
<protein>
    <submittedName>
        <fullName evidence="3">Transposable element P transposase</fullName>
    </submittedName>
</protein>
<organism evidence="3">
    <name type="scientific">Schizaphis graminum</name>
    <name type="common">Green bug aphid</name>
    <dbReference type="NCBI Taxonomy" id="13262"/>
    <lineage>
        <taxon>Eukaryota</taxon>
        <taxon>Metazoa</taxon>
        <taxon>Ecdysozoa</taxon>
        <taxon>Arthropoda</taxon>
        <taxon>Hexapoda</taxon>
        <taxon>Insecta</taxon>
        <taxon>Pterygota</taxon>
        <taxon>Neoptera</taxon>
        <taxon>Paraneoptera</taxon>
        <taxon>Hemiptera</taxon>
        <taxon>Sternorrhyncha</taxon>
        <taxon>Aphidomorpha</taxon>
        <taxon>Aphidoidea</taxon>
        <taxon>Aphididae</taxon>
        <taxon>Aphidini</taxon>
        <taxon>Schizaphis</taxon>
    </lineage>
</organism>
<accession>A0A2S2NAX4</accession>
<evidence type="ECO:0000259" key="1">
    <source>
        <dbReference type="Pfam" id="PF21787"/>
    </source>
</evidence>
<proteinExistence type="predicted"/>
<reference evidence="3" key="1">
    <citation type="submission" date="2018-04" db="EMBL/GenBank/DDBJ databases">
        <title>Transcriptome of Schizaphis graminum biotype I.</title>
        <authorList>
            <person name="Scully E.D."/>
            <person name="Geib S.M."/>
            <person name="Palmer N.A."/>
            <person name="Koch K."/>
            <person name="Bradshaw J."/>
            <person name="Heng-Moss T."/>
            <person name="Sarath G."/>
        </authorList>
    </citation>
    <scope>NUCLEOTIDE SEQUENCE</scope>
</reference>
<evidence type="ECO:0000259" key="2">
    <source>
        <dbReference type="Pfam" id="PF21788"/>
    </source>
</evidence>
<dbReference type="Pfam" id="PF21788">
    <property type="entry name" value="TNP-like_GBD"/>
    <property type="match status" value="1"/>
</dbReference>
<dbReference type="InterPro" id="IPR048365">
    <property type="entry name" value="TNP-like_RNaseH_N"/>
</dbReference>
<dbReference type="InterPro" id="IPR048366">
    <property type="entry name" value="TNP-like_GBD"/>
</dbReference>
<dbReference type="AlphaFoldDB" id="A0A2S2NAX4"/>
<gene>
    <name evidence="3" type="primary">T_82</name>
    <name evidence="3" type="ORF">g.72958</name>
</gene>